<dbReference type="InterPro" id="IPR027417">
    <property type="entry name" value="P-loop_NTPase"/>
</dbReference>
<evidence type="ECO:0000256" key="4">
    <source>
        <dbReference type="ARBA" id="ARBA00022741"/>
    </source>
</evidence>
<dbReference type="PROSITE" id="PS50893">
    <property type="entry name" value="ABC_TRANSPORTER_2"/>
    <property type="match status" value="1"/>
</dbReference>
<evidence type="ECO:0000313" key="11">
    <source>
        <dbReference type="Proteomes" id="UP000184444"/>
    </source>
</evidence>
<dbReference type="FunFam" id="3.40.50.300:FF:000425">
    <property type="entry name" value="Probable ABC transporter, ATP-binding subunit"/>
    <property type="match status" value="1"/>
</dbReference>
<accession>A0A1M7FWT4</accession>
<dbReference type="GO" id="GO:0015408">
    <property type="term" value="F:ABC-type ferric iron transporter activity"/>
    <property type="evidence" value="ECO:0007669"/>
    <property type="project" value="InterPro"/>
</dbReference>
<dbReference type="OrthoDB" id="9802264at2"/>
<dbReference type="SMART" id="SM00382">
    <property type="entry name" value="AAA"/>
    <property type="match status" value="1"/>
</dbReference>
<dbReference type="InterPro" id="IPR015853">
    <property type="entry name" value="ABC_transpr_FbpC"/>
</dbReference>
<evidence type="ECO:0000256" key="1">
    <source>
        <dbReference type="ARBA" id="ARBA00022448"/>
    </source>
</evidence>
<dbReference type="InterPro" id="IPR050093">
    <property type="entry name" value="ABC_SmlMolc_Importer"/>
</dbReference>
<evidence type="ECO:0000256" key="2">
    <source>
        <dbReference type="ARBA" id="ARBA00022475"/>
    </source>
</evidence>
<dbReference type="SUPFAM" id="SSF50331">
    <property type="entry name" value="MOP-like"/>
    <property type="match status" value="1"/>
</dbReference>
<evidence type="ECO:0000259" key="9">
    <source>
        <dbReference type="PROSITE" id="PS50893"/>
    </source>
</evidence>
<dbReference type="Pfam" id="PF00005">
    <property type="entry name" value="ABC_tran"/>
    <property type="match status" value="1"/>
</dbReference>
<keyword evidence="1" id="KW-0813">Transport</keyword>
<reference evidence="11" key="1">
    <citation type="submission" date="2016-11" db="EMBL/GenBank/DDBJ databases">
        <authorList>
            <person name="Varghese N."/>
            <person name="Submissions S."/>
        </authorList>
    </citation>
    <scope>NUCLEOTIDE SEQUENCE [LARGE SCALE GENOMIC DNA]</scope>
    <source>
        <strain evidence="11">DSM 6637</strain>
    </source>
</reference>
<dbReference type="Pfam" id="PF08402">
    <property type="entry name" value="TOBE_2"/>
    <property type="match status" value="1"/>
</dbReference>
<dbReference type="AlphaFoldDB" id="A0A1M7FWT4"/>
<dbReference type="PROSITE" id="PS00211">
    <property type="entry name" value="ABC_TRANSPORTER_1"/>
    <property type="match status" value="1"/>
</dbReference>
<evidence type="ECO:0000256" key="3">
    <source>
        <dbReference type="ARBA" id="ARBA00022496"/>
    </source>
</evidence>
<keyword evidence="6" id="KW-0408">Iron</keyword>
<keyword evidence="3" id="KW-0410">Iron transport</keyword>
<dbReference type="InterPro" id="IPR017871">
    <property type="entry name" value="ABC_transporter-like_CS"/>
</dbReference>
<proteinExistence type="predicted"/>
<evidence type="ECO:0000256" key="8">
    <source>
        <dbReference type="ARBA" id="ARBA00023136"/>
    </source>
</evidence>
<dbReference type="InterPro" id="IPR003593">
    <property type="entry name" value="AAA+_ATPase"/>
</dbReference>
<dbReference type="SUPFAM" id="SSF52540">
    <property type="entry name" value="P-loop containing nucleoside triphosphate hydrolases"/>
    <property type="match status" value="1"/>
</dbReference>
<dbReference type="InterPro" id="IPR003439">
    <property type="entry name" value="ABC_transporter-like_ATP-bd"/>
</dbReference>
<keyword evidence="5 10" id="KW-0067">ATP-binding</keyword>
<keyword evidence="7" id="KW-0406">Ion transport</keyword>
<dbReference type="CDD" id="cd03259">
    <property type="entry name" value="ABC_Carb_Solutes_like"/>
    <property type="match status" value="1"/>
</dbReference>
<keyword evidence="11" id="KW-1185">Reference proteome</keyword>
<organism evidence="10 11">
    <name type="scientific">Paracoccus solventivorans</name>
    <dbReference type="NCBI Taxonomy" id="53463"/>
    <lineage>
        <taxon>Bacteria</taxon>
        <taxon>Pseudomonadati</taxon>
        <taxon>Pseudomonadota</taxon>
        <taxon>Alphaproteobacteria</taxon>
        <taxon>Rhodobacterales</taxon>
        <taxon>Paracoccaceae</taxon>
        <taxon>Paracoccus</taxon>
    </lineage>
</organism>
<evidence type="ECO:0000256" key="7">
    <source>
        <dbReference type="ARBA" id="ARBA00023065"/>
    </source>
</evidence>
<dbReference type="InterPro" id="IPR008995">
    <property type="entry name" value="Mo/tungstate-bd_C_term_dom"/>
</dbReference>
<evidence type="ECO:0000256" key="6">
    <source>
        <dbReference type="ARBA" id="ARBA00023004"/>
    </source>
</evidence>
<sequence length="367" mass="39950">MTEQGRPILELDRVSRRFGDRPALRDVSLEIMRGEVVCLVGPSGCGKSTLLRLIAGVEVPDSGRILLDGQEIAGPSRFVEPEDRRVGFMFQDYALFPHLSVRDNILFGLRQLPKAQAAAQADRIIRRIGIAELASRHPHELSGGEQQRVALARALAPQPLVLLMDEPFSNLDRRLREHVRMETLATLHDANATAVIVTHDPEEAMSIGDRVVLMRAGQVVQTGTGYNLYDRPGSIYAARFLGPCNQIPARVRGGRAETVLGAFPAPGFAEGAPAVVCIRPKALFPVDICAERRGADLRGTLVQRSFLGEVEQLTLRVEGLEAPLRLRTSQRLDTMLGEIVRFGIDAEQAIVLPPEDDAAALAAAASA</sequence>
<dbReference type="RefSeq" id="WP_073064451.1">
    <property type="nucleotide sequence ID" value="NZ_FRCK01000003.1"/>
</dbReference>
<evidence type="ECO:0000256" key="5">
    <source>
        <dbReference type="ARBA" id="ARBA00022840"/>
    </source>
</evidence>
<dbReference type="PANTHER" id="PTHR42781">
    <property type="entry name" value="SPERMIDINE/PUTRESCINE IMPORT ATP-BINDING PROTEIN POTA"/>
    <property type="match status" value="1"/>
</dbReference>
<dbReference type="Proteomes" id="UP000184444">
    <property type="component" value="Unassembled WGS sequence"/>
</dbReference>
<dbReference type="GO" id="GO:0016887">
    <property type="term" value="F:ATP hydrolysis activity"/>
    <property type="evidence" value="ECO:0007669"/>
    <property type="project" value="InterPro"/>
</dbReference>
<feature type="domain" description="ABC transporter" evidence="9">
    <location>
        <begin position="9"/>
        <end position="241"/>
    </location>
</feature>
<keyword evidence="2" id="KW-1003">Cell membrane</keyword>
<keyword evidence="8" id="KW-0472">Membrane</keyword>
<dbReference type="EMBL" id="FRCK01000003">
    <property type="protein sequence ID" value="SHM08466.1"/>
    <property type="molecule type" value="Genomic_DNA"/>
</dbReference>
<gene>
    <name evidence="10" type="ORF">SAMN05444389_103289</name>
</gene>
<dbReference type="GO" id="GO:0043190">
    <property type="term" value="C:ATP-binding cassette (ABC) transporter complex"/>
    <property type="evidence" value="ECO:0007669"/>
    <property type="project" value="InterPro"/>
</dbReference>
<keyword evidence="4" id="KW-0547">Nucleotide-binding</keyword>
<dbReference type="GO" id="GO:0005524">
    <property type="term" value="F:ATP binding"/>
    <property type="evidence" value="ECO:0007669"/>
    <property type="project" value="UniProtKB-KW"/>
</dbReference>
<evidence type="ECO:0000313" key="10">
    <source>
        <dbReference type="EMBL" id="SHM08466.1"/>
    </source>
</evidence>
<dbReference type="STRING" id="53463.SAMN05444389_103289"/>
<dbReference type="GO" id="GO:0015697">
    <property type="term" value="P:quaternary ammonium group transport"/>
    <property type="evidence" value="ECO:0007669"/>
    <property type="project" value="UniProtKB-ARBA"/>
</dbReference>
<dbReference type="InterPro" id="IPR013611">
    <property type="entry name" value="Transp-assoc_OB_typ2"/>
</dbReference>
<protein>
    <submittedName>
        <fullName evidence="10">Iron(III) transport system ATP-binding protein</fullName>
    </submittedName>
</protein>
<dbReference type="PANTHER" id="PTHR42781:SF4">
    <property type="entry name" value="SPERMIDINE_PUTRESCINE IMPORT ATP-BINDING PROTEIN POTA"/>
    <property type="match status" value="1"/>
</dbReference>
<dbReference type="Gene3D" id="3.40.50.300">
    <property type="entry name" value="P-loop containing nucleotide triphosphate hydrolases"/>
    <property type="match status" value="1"/>
</dbReference>
<name>A0A1M7FWT4_9RHOB</name>